<sequence>MLNTFTRRHSLDFEPRALHYQHVPLAFRLDFLKLLFDKAHAYDNGMQFEYRFYRMLSITINQDYHRFYNEEAVFEGYSSDLLVDVIQRSTWHQVLSMLEASVNDMEIKAAEINRLLAYHQVGYELIHEFGTWHAEVKYQAVIEEMDKAIEITGRYPKINALIKQARKDLADPQNIQVENSVKNSIQAVEGFMINWIKKYHGLKCSTLGEVVKEIKKKNLADSNIIDALHQLYIYRNRTPNIGHGSTQDAEVQASDALLINDMAISYINYFGRRPGGSVQGDV</sequence>
<dbReference type="RefSeq" id="WP_147295426.1">
    <property type="nucleotide sequence ID" value="NZ_UIHB01000002.1"/>
</dbReference>
<evidence type="ECO:0000313" key="1">
    <source>
        <dbReference type="EMBL" id="SUZ27884.1"/>
    </source>
</evidence>
<dbReference type="AlphaFoldDB" id="A0AA46HA42"/>
<dbReference type="EMBL" id="UIHB01000002">
    <property type="protein sequence ID" value="SUZ27884.1"/>
    <property type="molecule type" value="Genomic_DNA"/>
</dbReference>
<keyword evidence="2" id="KW-1185">Reference proteome</keyword>
<gene>
    <name evidence="1" type="ORF">CPBF424_16800</name>
</gene>
<protein>
    <recommendedName>
        <fullName evidence="3">Abortive infection family protein</fullName>
    </recommendedName>
</protein>
<evidence type="ECO:0000313" key="2">
    <source>
        <dbReference type="Proteomes" id="UP000254168"/>
    </source>
</evidence>
<reference evidence="1 2" key="1">
    <citation type="submission" date="2018-06" db="EMBL/GenBank/DDBJ databases">
        <authorList>
            <person name="Pothier F. J."/>
        </authorList>
    </citation>
    <scope>NUCLEOTIDE SEQUENCE [LARGE SCALE GENOMIC DNA]</scope>
    <source>
        <strain evidence="1 2">CPBF 424</strain>
    </source>
</reference>
<proteinExistence type="predicted"/>
<accession>A0AA46HA42</accession>
<comment type="caution">
    <text evidence="1">The sequence shown here is derived from an EMBL/GenBank/DDBJ whole genome shotgun (WGS) entry which is preliminary data.</text>
</comment>
<dbReference type="Proteomes" id="UP000254168">
    <property type="component" value="Unassembled WGS sequence"/>
</dbReference>
<organism evidence="1 2">
    <name type="scientific">Xanthomonas euroxanthea</name>
    <dbReference type="NCBI Taxonomy" id="2259622"/>
    <lineage>
        <taxon>Bacteria</taxon>
        <taxon>Pseudomonadati</taxon>
        <taxon>Pseudomonadota</taxon>
        <taxon>Gammaproteobacteria</taxon>
        <taxon>Lysobacterales</taxon>
        <taxon>Lysobacteraceae</taxon>
        <taxon>Xanthomonas</taxon>
    </lineage>
</organism>
<name>A0AA46HA42_9XANT</name>
<evidence type="ECO:0008006" key="3">
    <source>
        <dbReference type="Google" id="ProtNLM"/>
    </source>
</evidence>